<evidence type="ECO:0000313" key="16">
    <source>
        <dbReference type="EMBL" id="VAW83012.1"/>
    </source>
</evidence>
<dbReference type="PANTHER" id="PTHR32089">
    <property type="entry name" value="METHYL-ACCEPTING CHEMOTAXIS PROTEIN MCPB"/>
    <property type="match status" value="1"/>
</dbReference>
<evidence type="ECO:0000256" key="6">
    <source>
        <dbReference type="ARBA" id="ARBA00022692"/>
    </source>
</evidence>
<evidence type="ECO:0000256" key="7">
    <source>
        <dbReference type="ARBA" id="ARBA00022989"/>
    </source>
</evidence>
<dbReference type="InterPro" id="IPR000727">
    <property type="entry name" value="T_SNARE_dom"/>
</dbReference>
<dbReference type="SUPFAM" id="SSF55785">
    <property type="entry name" value="PYP-like sensor domain (PAS domain)"/>
    <property type="match status" value="1"/>
</dbReference>
<dbReference type="NCBIfam" id="TIGR00229">
    <property type="entry name" value="sensory_box"/>
    <property type="match status" value="1"/>
</dbReference>
<evidence type="ECO:0000256" key="12">
    <source>
        <dbReference type="SAM" id="Phobius"/>
    </source>
</evidence>
<proteinExistence type="inferred from homology"/>
<dbReference type="InterPro" id="IPR035965">
    <property type="entry name" value="PAS-like_dom_sf"/>
</dbReference>
<keyword evidence="8 12" id="KW-0472">Membrane</keyword>
<dbReference type="Pfam" id="PF08447">
    <property type="entry name" value="PAS_3"/>
    <property type="match status" value="1"/>
</dbReference>
<dbReference type="InterPro" id="IPR013655">
    <property type="entry name" value="PAS_fold_3"/>
</dbReference>
<protein>
    <submittedName>
        <fullName evidence="16">Methyl-accepting chemotaxis sensor/transducer protein</fullName>
    </submittedName>
</protein>
<accession>A0A3B0Z629</accession>
<evidence type="ECO:0000256" key="10">
    <source>
        <dbReference type="ARBA" id="ARBA00029447"/>
    </source>
</evidence>
<gene>
    <name evidence="16" type="ORF">MNBD_GAMMA14-764</name>
</gene>
<dbReference type="CDD" id="cd00130">
    <property type="entry name" value="PAS"/>
    <property type="match status" value="1"/>
</dbReference>
<dbReference type="PROSITE" id="PS50111">
    <property type="entry name" value="CHEMOTAXIS_TRANSDUC_2"/>
    <property type="match status" value="1"/>
</dbReference>
<dbReference type="PROSITE" id="PS50112">
    <property type="entry name" value="PAS"/>
    <property type="match status" value="1"/>
</dbReference>
<dbReference type="GO" id="GO:0006935">
    <property type="term" value="P:chemotaxis"/>
    <property type="evidence" value="ECO:0007669"/>
    <property type="project" value="UniProtKB-KW"/>
</dbReference>
<keyword evidence="6 12" id="KW-0812">Transmembrane</keyword>
<dbReference type="Pfam" id="PF00015">
    <property type="entry name" value="MCPsignal"/>
    <property type="match status" value="1"/>
</dbReference>
<evidence type="ECO:0000256" key="1">
    <source>
        <dbReference type="ARBA" id="ARBA00004429"/>
    </source>
</evidence>
<dbReference type="GO" id="GO:0005886">
    <property type="term" value="C:plasma membrane"/>
    <property type="evidence" value="ECO:0007669"/>
    <property type="project" value="UniProtKB-SubCell"/>
</dbReference>
<feature type="transmembrane region" description="Helical" evidence="12">
    <location>
        <begin position="152"/>
        <end position="171"/>
    </location>
</feature>
<dbReference type="GO" id="GO:0004888">
    <property type="term" value="F:transmembrane signaling receptor activity"/>
    <property type="evidence" value="ECO:0007669"/>
    <property type="project" value="InterPro"/>
</dbReference>
<evidence type="ECO:0000256" key="4">
    <source>
        <dbReference type="ARBA" id="ARBA00022500"/>
    </source>
</evidence>
<reference evidence="16" key="1">
    <citation type="submission" date="2018-06" db="EMBL/GenBank/DDBJ databases">
        <authorList>
            <person name="Zhirakovskaya E."/>
        </authorList>
    </citation>
    <scope>NUCLEOTIDE SEQUENCE</scope>
</reference>
<dbReference type="CDD" id="cd11386">
    <property type="entry name" value="MCP_signal"/>
    <property type="match status" value="1"/>
</dbReference>
<keyword evidence="11" id="KW-0175">Coiled coil</keyword>
<dbReference type="InterPro" id="IPR000014">
    <property type="entry name" value="PAS"/>
</dbReference>
<dbReference type="InterPro" id="IPR004090">
    <property type="entry name" value="Chemotax_Me-accpt_rcpt"/>
</dbReference>
<evidence type="ECO:0000256" key="9">
    <source>
        <dbReference type="ARBA" id="ARBA00023224"/>
    </source>
</evidence>
<evidence type="ECO:0000256" key="5">
    <source>
        <dbReference type="ARBA" id="ARBA00022519"/>
    </source>
</evidence>
<dbReference type="PRINTS" id="PR00260">
    <property type="entry name" value="CHEMTRNSDUCR"/>
</dbReference>
<feature type="coiled-coil region" evidence="11">
    <location>
        <begin position="287"/>
        <end position="349"/>
    </location>
</feature>
<keyword evidence="2" id="KW-1003">Cell membrane</keyword>
<evidence type="ECO:0000256" key="3">
    <source>
        <dbReference type="ARBA" id="ARBA00022481"/>
    </source>
</evidence>
<dbReference type="GO" id="GO:0007165">
    <property type="term" value="P:signal transduction"/>
    <property type="evidence" value="ECO:0007669"/>
    <property type="project" value="UniProtKB-KW"/>
</dbReference>
<sequence length="524" mass="56740">MKTNLPVTDKELSFPDCSQIVSSTDLKGLITHVNRCFIEISGFDYDELIGKSHNIVRHPDMPPAAFQNLWDTLKAGKPWMGIVKNRCKDGNYYWVDAYVTPVFENGQAVGYESVRAKPDSSDVKRAETLYKRLWKDKGVRRWWPVMKLSQKFTLGFGALLLLLFAPLLVIGGVGEELLAGLFALGMAGCYGLSRWLTRSIRKAAVVARSIVSNPTMQQVYTGSRDESGELLFAMRMLQGGLRTVLGRVQESAQELASEAGNTAATAQQATSGVKRQQTETDLLATAMEEMTATVKEVAENMMQASDSAEETDAVAAEGKKSVQTAIESSEELAREVEHAVDVIHKLEQDSVNIGSVLDVIRGIAEQTNLLALNAAIEAARAGEQGRGFAVVADEVRTLASRTQTSTAEIQGMIEQLQSAARESVQVMESGQEKAGESVRNVAQVGEELDVITSKVAMIKDMSIQIASAVEEQSSVSEEISRNVHNISSVAEETAEGASQMAGSSSKVAELAGSLQALVARFKLN</sequence>
<dbReference type="EMBL" id="UOFM01000507">
    <property type="protein sequence ID" value="VAW83012.1"/>
    <property type="molecule type" value="Genomic_DNA"/>
</dbReference>
<comment type="subcellular location">
    <subcellularLocation>
        <location evidence="1">Cell inner membrane</location>
        <topology evidence="1">Multi-pass membrane protein</topology>
    </subcellularLocation>
</comment>
<evidence type="ECO:0000256" key="8">
    <source>
        <dbReference type="ARBA" id="ARBA00023136"/>
    </source>
</evidence>
<dbReference type="InterPro" id="IPR004089">
    <property type="entry name" value="MCPsignal_dom"/>
</dbReference>
<feature type="domain" description="T-SNARE coiled-coil homology" evidence="15">
    <location>
        <begin position="446"/>
        <end position="500"/>
    </location>
</feature>
<dbReference type="FunFam" id="3.30.450.20:FF:000046">
    <property type="entry name" value="Aerotaxis sensor receptor"/>
    <property type="match status" value="1"/>
</dbReference>
<organism evidence="16">
    <name type="scientific">hydrothermal vent metagenome</name>
    <dbReference type="NCBI Taxonomy" id="652676"/>
    <lineage>
        <taxon>unclassified sequences</taxon>
        <taxon>metagenomes</taxon>
        <taxon>ecological metagenomes</taxon>
    </lineage>
</organism>
<keyword evidence="5" id="KW-0997">Cell inner membrane</keyword>
<dbReference type="SUPFAM" id="SSF58104">
    <property type="entry name" value="Methyl-accepting chemotaxis protein (MCP) signaling domain"/>
    <property type="match status" value="1"/>
</dbReference>
<dbReference type="AlphaFoldDB" id="A0A3B0Z629"/>
<name>A0A3B0Z629_9ZZZZ</name>
<keyword evidence="3" id="KW-0488">Methylation</keyword>
<evidence type="ECO:0000256" key="11">
    <source>
        <dbReference type="SAM" id="Coils"/>
    </source>
</evidence>
<comment type="similarity">
    <text evidence="10">Belongs to the methyl-accepting chemotaxis (MCP) protein family.</text>
</comment>
<dbReference type="SMART" id="SM00283">
    <property type="entry name" value="MA"/>
    <property type="match status" value="1"/>
</dbReference>
<evidence type="ECO:0000256" key="2">
    <source>
        <dbReference type="ARBA" id="ARBA00022475"/>
    </source>
</evidence>
<evidence type="ECO:0000259" key="14">
    <source>
        <dbReference type="PROSITE" id="PS50112"/>
    </source>
</evidence>
<dbReference type="Gene3D" id="3.30.450.20">
    <property type="entry name" value="PAS domain"/>
    <property type="match status" value="1"/>
</dbReference>
<keyword evidence="7 12" id="KW-1133">Transmembrane helix</keyword>
<feature type="domain" description="PAS" evidence="14">
    <location>
        <begin position="25"/>
        <end position="76"/>
    </location>
</feature>
<feature type="domain" description="Methyl-accepting transducer" evidence="13">
    <location>
        <begin position="251"/>
        <end position="487"/>
    </location>
</feature>
<dbReference type="PROSITE" id="PS50192">
    <property type="entry name" value="T_SNARE"/>
    <property type="match status" value="1"/>
</dbReference>
<evidence type="ECO:0000259" key="15">
    <source>
        <dbReference type="PROSITE" id="PS50192"/>
    </source>
</evidence>
<evidence type="ECO:0000259" key="13">
    <source>
        <dbReference type="PROSITE" id="PS50111"/>
    </source>
</evidence>
<dbReference type="PANTHER" id="PTHR32089:SF74">
    <property type="entry name" value="METHYL-ACCEPTING CHEMOTAXIS PROTEIN AER"/>
    <property type="match status" value="1"/>
</dbReference>
<dbReference type="FunFam" id="1.10.287.950:FF:000001">
    <property type="entry name" value="Methyl-accepting chemotaxis sensory transducer"/>
    <property type="match status" value="1"/>
</dbReference>
<keyword evidence="9" id="KW-0807">Transducer</keyword>
<dbReference type="Gene3D" id="1.10.287.950">
    <property type="entry name" value="Methyl-accepting chemotaxis protein"/>
    <property type="match status" value="1"/>
</dbReference>
<keyword evidence="4" id="KW-0145">Chemotaxis</keyword>